<accession>A0A2P5A6Q1</accession>
<dbReference type="PANTHER" id="PTHR24068">
    <property type="entry name" value="UBIQUITIN-CONJUGATING ENZYME E2"/>
    <property type="match status" value="1"/>
</dbReference>
<dbReference type="PROSITE" id="PS50127">
    <property type="entry name" value="UBC_2"/>
    <property type="match status" value="1"/>
</dbReference>
<reference evidence="3" key="1">
    <citation type="submission" date="2016-06" db="EMBL/GenBank/DDBJ databases">
        <title>Parallel loss of symbiosis genes in relatives of nitrogen-fixing non-legume Parasponia.</title>
        <authorList>
            <person name="Van Velzen R."/>
            <person name="Holmer R."/>
            <person name="Bu F."/>
            <person name="Rutten L."/>
            <person name="Van Zeijl A."/>
            <person name="Liu W."/>
            <person name="Santuari L."/>
            <person name="Cao Q."/>
            <person name="Sharma T."/>
            <person name="Shen D."/>
            <person name="Roswanjaya Y."/>
            <person name="Wardhani T."/>
            <person name="Kalhor M.S."/>
            <person name="Jansen J."/>
            <person name="Van den Hoogen J."/>
            <person name="Gungor B."/>
            <person name="Hartog M."/>
            <person name="Hontelez J."/>
            <person name="Verver J."/>
            <person name="Yang W.-C."/>
            <person name="Schijlen E."/>
            <person name="Repin R."/>
            <person name="Schilthuizen M."/>
            <person name="Schranz E."/>
            <person name="Heidstra R."/>
            <person name="Miyata K."/>
            <person name="Fedorova E."/>
            <person name="Kohlen W."/>
            <person name="Bisseling T."/>
            <person name="Smit S."/>
            <person name="Geurts R."/>
        </authorList>
    </citation>
    <scope>NUCLEOTIDE SEQUENCE [LARGE SCALE GENOMIC DNA]</scope>
    <source>
        <strain evidence="3">cv. WU1-14</strain>
    </source>
</reference>
<evidence type="ECO:0000313" key="3">
    <source>
        <dbReference type="Proteomes" id="UP000237105"/>
    </source>
</evidence>
<feature type="domain" description="UBC core" evidence="1">
    <location>
        <begin position="1"/>
        <end position="148"/>
    </location>
</feature>
<dbReference type="SUPFAM" id="SSF54495">
    <property type="entry name" value="UBC-like"/>
    <property type="match status" value="1"/>
</dbReference>
<keyword evidence="3" id="KW-1185">Reference proteome</keyword>
<dbReference type="SMART" id="SM00212">
    <property type="entry name" value="UBCc"/>
    <property type="match status" value="1"/>
</dbReference>
<organism evidence="2 3">
    <name type="scientific">Parasponia andersonii</name>
    <name type="common">Sponia andersonii</name>
    <dbReference type="NCBI Taxonomy" id="3476"/>
    <lineage>
        <taxon>Eukaryota</taxon>
        <taxon>Viridiplantae</taxon>
        <taxon>Streptophyta</taxon>
        <taxon>Embryophyta</taxon>
        <taxon>Tracheophyta</taxon>
        <taxon>Spermatophyta</taxon>
        <taxon>Magnoliopsida</taxon>
        <taxon>eudicotyledons</taxon>
        <taxon>Gunneridae</taxon>
        <taxon>Pentapetalae</taxon>
        <taxon>rosids</taxon>
        <taxon>fabids</taxon>
        <taxon>Rosales</taxon>
        <taxon>Cannabaceae</taxon>
        <taxon>Parasponia</taxon>
    </lineage>
</organism>
<dbReference type="Pfam" id="PF00179">
    <property type="entry name" value="UQ_con"/>
    <property type="match status" value="1"/>
</dbReference>
<sequence>MHKHLIYQREGIYKADFPEFCSYGPVCWEDPLKWQGVIFGPPYSPYEGGVFFLSIDLPQDYPSKPPTIKFTTKVFHPNIDNEGTVYVDILEEEHWKPIHTIESLLVSICSLLWDPDPLGNFNDSCVLYRDDREEYYKVAREWTRKYATLE</sequence>
<dbReference type="Proteomes" id="UP000237105">
    <property type="component" value="Unassembled WGS sequence"/>
</dbReference>
<gene>
    <name evidence="2" type="ORF">PanWU01x14_363570</name>
</gene>
<dbReference type="EMBL" id="JXTB01000854">
    <property type="protein sequence ID" value="PON32179.1"/>
    <property type="molecule type" value="Genomic_DNA"/>
</dbReference>
<evidence type="ECO:0000313" key="2">
    <source>
        <dbReference type="EMBL" id="PON32179.1"/>
    </source>
</evidence>
<dbReference type="InterPro" id="IPR000608">
    <property type="entry name" value="UBC"/>
</dbReference>
<name>A0A2P5A6Q1_PARAD</name>
<evidence type="ECO:0000259" key="1">
    <source>
        <dbReference type="PROSITE" id="PS50127"/>
    </source>
</evidence>
<dbReference type="Gene3D" id="3.10.110.10">
    <property type="entry name" value="Ubiquitin Conjugating Enzyme"/>
    <property type="match status" value="1"/>
</dbReference>
<comment type="caution">
    <text evidence="2">The sequence shown here is derived from an EMBL/GenBank/DDBJ whole genome shotgun (WGS) entry which is preliminary data.</text>
</comment>
<dbReference type="OrthoDB" id="9978460at2759"/>
<dbReference type="STRING" id="3476.A0A2P5A6Q1"/>
<protein>
    <submittedName>
        <fullName evidence="2">Ubiquitin-fold modifier-conjugating enzyme</fullName>
    </submittedName>
</protein>
<dbReference type="InterPro" id="IPR016135">
    <property type="entry name" value="UBQ-conjugating_enzyme/RWD"/>
</dbReference>
<proteinExistence type="predicted"/>
<dbReference type="AlphaFoldDB" id="A0A2P5A6Q1"/>